<reference evidence="2" key="1">
    <citation type="journal article" date="2024" name="Proc. Natl. Acad. Sci. U.S.A.">
        <title>Extraordinary preservation of gene collinearity over three hundred million years revealed in homosporous lycophytes.</title>
        <authorList>
            <person name="Li C."/>
            <person name="Wickell D."/>
            <person name="Kuo L.Y."/>
            <person name="Chen X."/>
            <person name="Nie B."/>
            <person name="Liao X."/>
            <person name="Peng D."/>
            <person name="Ji J."/>
            <person name="Jenkins J."/>
            <person name="Williams M."/>
            <person name="Shu S."/>
            <person name="Plott C."/>
            <person name="Barry K."/>
            <person name="Rajasekar S."/>
            <person name="Grimwood J."/>
            <person name="Han X."/>
            <person name="Sun S."/>
            <person name="Hou Z."/>
            <person name="He W."/>
            <person name="Dai G."/>
            <person name="Sun C."/>
            <person name="Schmutz J."/>
            <person name="Leebens-Mack J.H."/>
            <person name="Li F.W."/>
            <person name="Wang L."/>
        </authorList>
    </citation>
    <scope>NUCLEOTIDE SEQUENCE [LARGE SCALE GENOMIC DNA]</scope>
    <source>
        <strain evidence="2">cv. PW_Plant_1</strain>
    </source>
</reference>
<gene>
    <name evidence="1" type="ORF">O6H91_15G012600</name>
</gene>
<sequence>MKKPMKPVKVGDCISIYWGGDKKWYYGQVLSCNEGSKRCEVLYDDGEREVVNLRMEKYEVHEKRSDCVYVQDGAAETKRWGSLKSTILELACKIRQSEGHTNRAAWWESWEAKMYKAFSSRNIVVMSSVVVEVARQVGESAATPWWISQKVAWEEQIQEAQTSSELQSNVDKLVTQAVDWAVFGSLLQSSFQETDCIEAPALEIAQSITSTEPLDQQEQVALSNGISGTSSEYREEAEDGAHNEIECTGMMRDASSTSATLICVENRQAQFIPTVEETLLGEGQYESTFQGNRSLGFEKKKYGCAQPTKEDFLGLEACVAEIRVDAPELPVHPVSSFVDSAQPQEMKDQDQSKQTHMVFAKEQDSHAEIGESSADMAKALQIKDQDQFRQTHILFAKEQGSQVNMGESFADVAQAQHMKDGDQSTQSHMYSAKGQGSQVEVGGSFAVIGQAQQMKDQDQSSESHMYSANEQRTSQVDIGESFADVAQAQQMKDQGQSSESHMYSAKEQGTSQVEIGESGADIVQVQQTEEQDRSSQRQMLSAMMKGLQVEIGESFSYIAQTQQTKEQDQSSQSHMFSAKEQGSQVEIGESFSYIAQTQQMKDQDQSSHSHMLSANEQGSQVEIGESSSYIAQSQQMKDQAQSMQTHMRPSMEQGSLTEMRELFADIAQAQQMKDQHQSSHSHMLSEESFADIAEPQQVKDQDQSSESHMLSAKNGSQAEIGESLCYITQAQQMKCQSQSMQSHMLCVTEQGSQVQMGKSFAYIGQARSSYNQSSQLEIGESFVDIAQVQQTKDQDESRENQDSQVQIGEFFADTAQVQQMKDQDQSNDSHMLSEESSANIAQLQQTNEDQSSQSCALSVKEQGLEMRESLADIVPAQQMKDQDQSRQSHLVSGELCADIAQAQQMKDQDQSKQSDMLSGDLFADIPQGQQMKDQAQSMPSKMLSAKEQCSHVETGETGESFVDITQGQQVKHQDQLRQSHMLSAREQGSQAEIEFCGREENVLQCANEAFESALANYLTESKFQKKFPGSSQQITLFDSMKAKYAQDDDYMQVYVFMQKDKRRLSAARTCVSKYSRYSILDGFLYFNKRLCVVKDDSIRISLIRQYHTSAGPKHLNAESTVNKLKYAFFWPNVRSHVQKYVRSCTVCHKIKNVSIQQEKPSPAFAPLMNPWERVITKLIHGVPVSLQGHDCIFVIVDIMSKQAHFVACKKNSSVEEISQLYFWEVVRLHGIPRVFVADDAIVFKSEFWRSLWESFGATIELDFSHCEKDYDLKTLEDLIKSYTNSQQQHWQTNLHLFEFMYNNSGFPSSGISPFKALYGHDLCLPSPSLFAANANDEMSEFVTNIAKFLHVVQSTHVSSSKKYWKSVDTTQDPQVLQAGNGEVLEMKSKMLPAAYPNTRKRKFGDRP</sequence>
<keyword evidence="2" id="KW-1185">Reference proteome</keyword>
<dbReference type="Proteomes" id="UP001162992">
    <property type="component" value="Chromosome 15"/>
</dbReference>
<comment type="caution">
    <text evidence="1">The sequence shown here is derived from an EMBL/GenBank/DDBJ whole genome shotgun (WGS) entry which is preliminary data.</text>
</comment>
<protein>
    <submittedName>
        <fullName evidence="1">Uncharacterized protein</fullName>
    </submittedName>
</protein>
<dbReference type="EMBL" id="CM055106">
    <property type="protein sequence ID" value="KAJ7528658.1"/>
    <property type="molecule type" value="Genomic_DNA"/>
</dbReference>
<accession>A0ACC2BFR1</accession>
<name>A0ACC2BFR1_DIPCM</name>
<evidence type="ECO:0000313" key="2">
    <source>
        <dbReference type="Proteomes" id="UP001162992"/>
    </source>
</evidence>
<proteinExistence type="predicted"/>
<evidence type="ECO:0000313" key="1">
    <source>
        <dbReference type="EMBL" id="KAJ7528658.1"/>
    </source>
</evidence>
<organism evidence="1 2">
    <name type="scientific">Diphasiastrum complanatum</name>
    <name type="common">Issler's clubmoss</name>
    <name type="synonym">Lycopodium complanatum</name>
    <dbReference type="NCBI Taxonomy" id="34168"/>
    <lineage>
        <taxon>Eukaryota</taxon>
        <taxon>Viridiplantae</taxon>
        <taxon>Streptophyta</taxon>
        <taxon>Embryophyta</taxon>
        <taxon>Tracheophyta</taxon>
        <taxon>Lycopodiopsida</taxon>
        <taxon>Lycopodiales</taxon>
        <taxon>Lycopodiaceae</taxon>
        <taxon>Lycopodioideae</taxon>
        <taxon>Diphasiastrum</taxon>
    </lineage>
</organism>